<dbReference type="OrthoDB" id="306304at2759"/>
<gene>
    <name evidence="1" type="ORF">HPP92_022313</name>
</gene>
<accession>A0A835PRS4</accession>
<comment type="caution">
    <text evidence="1">The sequence shown here is derived from an EMBL/GenBank/DDBJ whole genome shotgun (WGS) entry which is preliminary data.</text>
</comment>
<organism evidence="1 2">
    <name type="scientific">Vanilla planifolia</name>
    <name type="common">Vanilla</name>
    <dbReference type="NCBI Taxonomy" id="51239"/>
    <lineage>
        <taxon>Eukaryota</taxon>
        <taxon>Viridiplantae</taxon>
        <taxon>Streptophyta</taxon>
        <taxon>Embryophyta</taxon>
        <taxon>Tracheophyta</taxon>
        <taxon>Spermatophyta</taxon>
        <taxon>Magnoliopsida</taxon>
        <taxon>Liliopsida</taxon>
        <taxon>Asparagales</taxon>
        <taxon>Orchidaceae</taxon>
        <taxon>Vanilloideae</taxon>
        <taxon>Vanilleae</taxon>
        <taxon>Vanilla</taxon>
    </lineage>
</organism>
<name>A0A835PRS4_VANPL</name>
<dbReference type="Proteomes" id="UP000636800">
    <property type="component" value="Chromosome 12"/>
</dbReference>
<proteinExistence type="predicted"/>
<keyword evidence="2" id="KW-1185">Reference proteome</keyword>
<reference evidence="1 2" key="1">
    <citation type="journal article" date="2020" name="Nat. Food">
        <title>A phased Vanilla planifolia genome enables genetic improvement of flavour and production.</title>
        <authorList>
            <person name="Hasing T."/>
            <person name="Tang H."/>
            <person name="Brym M."/>
            <person name="Khazi F."/>
            <person name="Huang T."/>
            <person name="Chambers A.H."/>
        </authorList>
    </citation>
    <scope>NUCLEOTIDE SEQUENCE [LARGE SCALE GENOMIC DNA]</scope>
    <source>
        <tissue evidence="1">Leaf</tissue>
    </source>
</reference>
<evidence type="ECO:0000313" key="1">
    <source>
        <dbReference type="EMBL" id="KAG0457156.1"/>
    </source>
</evidence>
<dbReference type="AlphaFoldDB" id="A0A835PRS4"/>
<dbReference type="EMBL" id="JADCNL010000012">
    <property type="protein sequence ID" value="KAG0457156.1"/>
    <property type="molecule type" value="Genomic_DNA"/>
</dbReference>
<sequence length="132" mass="14773">MQHMCALACMQSWAQESLGHLLTAIVDEEAEVDGQVEANAEDVSLQNRTETHGRLQVCQAFDEAAARRLRRLAEGDVDETIEHVGAPAKLDGVDGALARRVRSETRWAWLRRLRRWRTAAATGHRSGRGEEE</sequence>
<evidence type="ECO:0000313" key="2">
    <source>
        <dbReference type="Proteomes" id="UP000636800"/>
    </source>
</evidence>
<protein>
    <submittedName>
        <fullName evidence="1">Uncharacterized protein</fullName>
    </submittedName>
</protein>